<feature type="transmembrane region" description="Helical" evidence="7">
    <location>
        <begin position="257"/>
        <end position="279"/>
    </location>
</feature>
<evidence type="ECO:0000259" key="9">
    <source>
        <dbReference type="Pfam" id="PF12704"/>
    </source>
</evidence>
<keyword evidence="11" id="KW-1185">Reference proteome</keyword>
<evidence type="ECO:0000256" key="6">
    <source>
        <dbReference type="ARBA" id="ARBA00023136"/>
    </source>
</evidence>
<dbReference type="AlphaFoldDB" id="D2R874"/>
<dbReference type="Pfam" id="PF12704">
    <property type="entry name" value="MacB_PCD"/>
    <property type="match status" value="1"/>
</dbReference>
<dbReference type="InterPro" id="IPR003838">
    <property type="entry name" value="ABC3_permease_C"/>
</dbReference>
<evidence type="ECO:0000313" key="11">
    <source>
        <dbReference type="Proteomes" id="UP000001887"/>
    </source>
</evidence>
<dbReference type="EMBL" id="CP001848">
    <property type="protein sequence ID" value="ADB15691.1"/>
    <property type="molecule type" value="Genomic_DNA"/>
</dbReference>
<feature type="domain" description="ABC3 transporter permease C-terminal" evidence="8">
    <location>
        <begin position="260"/>
        <end position="371"/>
    </location>
</feature>
<keyword evidence="4 7" id="KW-0812">Transmembrane</keyword>
<name>D2R874_PIRSD</name>
<dbReference type="OrthoDB" id="127862at2"/>
<dbReference type="Proteomes" id="UP000001887">
    <property type="component" value="Chromosome"/>
</dbReference>
<proteinExistence type="predicted"/>
<dbReference type="HOGENOM" id="CLU_000604_8_9_0"/>
<evidence type="ECO:0000256" key="5">
    <source>
        <dbReference type="ARBA" id="ARBA00022989"/>
    </source>
</evidence>
<comment type="subcellular location">
    <subcellularLocation>
        <location evidence="1">Cell membrane</location>
        <topology evidence="1">Multi-pass membrane protein</topology>
    </subcellularLocation>
</comment>
<evidence type="ECO:0000313" key="10">
    <source>
        <dbReference type="EMBL" id="ADB15691.1"/>
    </source>
</evidence>
<feature type="transmembrane region" description="Helical" evidence="7">
    <location>
        <begin position="341"/>
        <end position="363"/>
    </location>
</feature>
<evidence type="ECO:0000259" key="8">
    <source>
        <dbReference type="Pfam" id="PF02687"/>
    </source>
</evidence>
<dbReference type="Pfam" id="PF02687">
    <property type="entry name" value="FtsX"/>
    <property type="match status" value="1"/>
</dbReference>
<keyword evidence="2" id="KW-0813">Transport</keyword>
<organism evidence="10 11">
    <name type="scientific">Pirellula staleyi (strain ATCC 27377 / DSM 6068 / ICPB 4128)</name>
    <name type="common">Pirella staleyi</name>
    <dbReference type="NCBI Taxonomy" id="530564"/>
    <lineage>
        <taxon>Bacteria</taxon>
        <taxon>Pseudomonadati</taxon>
        <taxon>Planctomycetota</taxon>
        <taxon>Planctomycetia</taxon>
        <taxon>Pirellulales</taxon>
        <taxon>Pirellulaceae</taxon>
        <taxon>Pirellula</taxon>
    </lineage>
</organism>
<feature type="domain" description="MacB-like periplasmic core" evidence="9">
    <location>
        <begin position="21"/>
        <end position="225"/>
    </location>
</feature>
<evidence type="ECO:0000256" key="3">
    <source>
        <dbReference type="ARBA" id="ARBA00022475"/>
    </source>
</evidence>
<reference evidence="10 11" key="1">
    <citation type="journal article" date="2009" name="Stand. Genomic Sci.">
        <title>Complete genome sequence of Pirellula staleyi type strain (ATCC 27377).</title>
        <authorList>
            <person name="Clum A."/>
            <person name="Tindall B.J."/>
            <person name="Sikorski J."/>
            <person name="Ivanova N."/>
            <person name="Mavrommatis K."/>
            <person name="Lucas S."/>
            <person name="Glavina del Rio T."/>
            <person name="Nolan M."/>
            <person name="Chen F."/>
            <person name="Tice H."/>
            <person name="Pitluck S."/>
            <person name="Cheng J.F."/>
            <person name="Chertkov O."/>
            <person name="Brettin T."/>
            <person name="Han C."/>
            <person name="Detter J.C."/>
            <person name="Kuske C."/>
            <person name="Bruce D."/>
            <person name="Goodwin L."/>
            <person name="Ovchinikova G."/>
            <person name="Pati A."/>
            <person name="Mikhailova N."/>
            <person name="Chen A."/>
            <person name="Palaniappan K."/>
            <person name="Land M."/>
            <person name="Hauser L."/>
            <person name="Chang Y.J."/>
            <person name="Jeffries C.D."/>
            <person name="Chain P."/>
            <person name="Rohde M."/>
            <person name="Goker M."/>
            <person name="Bristow J."/>
            <person name="Eisen J.A."/>
            <person name="Markowitz V."/>
            <person name="Hugenholtz P."/>
            <person name="Kyrpides N.C."/>
            <person name="Klenk H.P."/>
            <person name="Lapidus A."/>
        </authorList>
    </citation>
    <scope>NUCLEOTIDE SEQUENCE [LARGE SCALE GENOMIC DNA]</scope>
    <source>
        <strain evidence="11">ATCC 27377 / DSM 6068 / ICPB 4128</strain>
    </source>
</reference>
<evidence type="ECO:0000256" key="2">
    <source>
        <dbReference type="ARBA" id="ARBA00022448"/>
    </source>
</evidence>
<keyword evidence="6 7" id="KW-0472">Membrane</keyword>
<dbReference type="InterPro" id="IPR025857">
    <property type="entry name" value="MacB_PCD"/>
</dbReference>
<dbReference type="KEGG" id="psl:Psta_1007"/>
<dbReference type="STRING" id="530564.Psta_1007"/>
<evidence type="ECO:0000256" key="1">
    <source>
        <dbReference type="ARBA" id="ARBA00004651"/>
    </source>
</evidence>
<keyword evidence="5 7" id="KW-1133">Transmembrane helix</keyword>
<evidence type="ECO:0000256" key="7">
    <source>
        <dbReference type="SAM" id="Phobius"/>
    </source>
</evidence>
<dbReference type="GO" id="GO:0005886">
    <property type="term" value="C:plasma membrane"/>
    <property type="evidence" value="ECO:0007669"/>
    <property type="project" value="UniProtKB-SubCell"/>
</dbReference>
<dbReference type="eggNOG" id="COG0577">
    <property type="taxonomic scope" value="Bacteria"/>
</dbReference>
<evidence type="ECO:0000256" key="4">
    <source>
        <dbReference type="ARBA" id="ARBA00022692"/>
    </source>
</evidence>
<gene>
    <name evidence="10" type="ordered locus">Psta_1007</name>
</gene>
<dbReference type="PANTHER" id="PTHR43738:SF1">
    <property type="entry name" value="HEMIN TRANSPORT SYSTEM PERMEASE PROTEIN HRTB-RELATED"/>
    <property type="match status" value="1"/>
</dbReference>
<protein>
    <recommendedName>
        <fullName evidence="12">ABC3 transporter permease protein domain-containing protein</fullName>
    </recommendedName>
</protein>
<keyword evidence="3" id="KW-1003">Cell membrane</keyword>
<feature type="transmembrane region" description="Helical" evidence="7">
    <location>
        <begin position="300"/>
        <end position="329"/>
    </location>
</feature>
<accession>D2R874</accession>
<sequence length="379" mass="41703">MYWLALRMLTGDRAKYVSLIFSITFATLLMTQQVSIFMGIVRRAASQIEDVRDASIWVMDEKTRYIDEARGLPSTDLQRVRGVSGVEWAVRFYKGQAAARLEDGNYRTLVLIGLDDATLVGAPREMVAGSFEDLRRPNAVIIDKAGYEYMWPGQPYKIGRTFQLNDRRAVLVGVCKASPPFVTLPILYTRYTQADQFMPGNESILTFVLAKPAAGVDPQQVCDNIHRQTGLMALTSDQFFWKTINYFLGSTGIPVNFGITIALGFIVGAAVSGQTFYLFTLENLKQFGSLKAMGVTNTRLIGMILLQAGVVGVIGYGIGVGLTAIFFTYTNQITHLAGLHLTWLAAGMVGVAVMVIILLTSLVSLRKVLVLEPAVVFRG</sequence>
<dbReference type="PANTHER" id="PTHR43738">
    <property type="entry name" value="ABC TRANSPORTER, MEMBRANE PROTEIN"/>
    <property type="match status" value="1"/>
</dbReference>
<evidence type="ECO:0008006" key="12">
    <source>
        <dbReference type="Google" id="ProtNLM"/>
    </source>
</evidence>
<dbReference type="InterPro" id="IPR051125">
    <property type="entry name" value="ABC-4/HrtB_transporter"/>
</dbReference>